<keyword evidence="4" id="KW-0378">Hydrolase</keyword>
<feature type="region of interest" description="Disordered" evidence="1">
    <location>
        <begin position="439"/>
        <end position="504"/>
    </location>
</feature>
<evidence type="ECO:0000313" key="5">
    <source>
        <dbReference type="Proteomes" id="UP001525379"/>
    </source>
</evidence>
<keyword evidence="2" id="KW-0812">Transmembrane</keyword>
<dbReference type="CDD" id="cd10283">
    <property type="entry name" value="MnuA_DNase1-like"/>
    <property type="match status" value="1"/>
</dbReference>
<keyword evidence="2" id="KW-0472">Membrane</keyword>
<dbReference type="SUPFAM" id="SSF56219">
    <property type="entry name" value="DNase I-like"/>
    <property type="match status" value="1"/>
</dbReference>
<dbReference type="InterPro" id="IPR005135">
    <property type="entry name" value="Endo/exonuclease/phosphatase"/>
</dbReference>
<proteinExistence type="predicted"/>
<feature type="compositionally biased region" description="Gly residues" evidence="1">
    <location>
        <begin position="495"/>
        <end position="504"/>
    </location>
</feature>
<evidence type="ECO:0000313" key="4">
    <source>
        <dbReference type="EMBL" id="MCT2043568.1"/>
    </source>
</evidence>
<dbReference type="NCBIfam" id="NF033681">
    <property type="entry name" value="ExeM_NucH_DNase"/>
    <property type="match status" value="1"/>
</dbReference>
<dbReference type="Gene3D" id="3.60.10.10">
    <property type="entry name" value="Endonuclease/exonuclease/phosphatase"/>
    <property type="match status" value="1"/>
</dbReference>
<keyword evidence="4" id="KW-0540">Nuclease</keyword>
<comment type="caution">
    <text evidence="4">The sequence shown here is derived from an EMBL/GenBank/DDBJ whole genome shotgun (WGS) entry which is preliminary data.</text>
</comment>
<evidence type="ECO:0000259" key="3">
    <source>
        <dbReference type="Pfam" id="PF03372"/>
    </source>
</evidence>
<keyword evidence="4" id="KW-0255">Endonuclease</keyword>
<dbReference type="EMBL" id="JALXSQ010000054">
    <property type="protein sequence ID" value="MCT2043568.1"/>
    <property type="molecule type" value="Genomic_DNA"/>
</dbReference>
<dbReference type="PANTHER" id="PTHR42834">
    <property type="entry name" value="ENDONUCLEASE/EXONUCLEASE/PHOSPHATASE FAMILY PROTEIN (AFU_ORTHOLOGUE AFUA_3G09210)"/>
    <property type="match status" value="1"/>
</dbReference>
<feature type="transmembrane region" description="Helical" evidence="2">
    <location>
        <begin position="507"/>
        <end position="525"/>
    </location>
</feature>
<evidence type="ECO:0000256" key="1">
    <source>
        <dbReference type="SAM" id="MobiDB-lite"/>
    </source>
</evidence>
<dbReference type="PANTHER" id="PTHR42834:SF1">
    <property type="entry name" value="ENDONUCLEASE_EXONUCLEASE_PHOSPHATASE FAMILY PROTEIN (AFU_ORTHOLOGUE AFUA_3G09210)"/>
    <property type="match status" value="1"/>
</dbReference>
<keyword evidence="2" id="KW-1133">Transmembrane helix</keyword>
<reference evidence="4 5" key="1">
    <citation type="submission" date="2022-04" db="EMBL/GenBank/DDBJ databases">
        <title>Human microbiome associated bacterial genomes.</title>
        <authorList>
            <person name="Sandstrom S."/>
            <person name="Salamzade R."/>
            <person name="Kalan L.R."/>
        </authorList>
    </citation>
    <scope>NUCLEOTIDE SEQUENCE [LARGE SCALE GENOMIC DNA]</scope>
    <source>
        <strain evidence="5">p3-SID1799</strain>
    </source>
</reference>
<gene>
    <name evidence="4" type="ORF">M3D15_09560</name>
</gene>
<name>A0ABT2HZ23_9MICO</name>
<dbReference type="Proteomes" id="UP001525379">
    <property type="component" value="Unassembled WGS sequence"/>
</dbReference>
<dbReference type="InterPro" id="IPR036691">
    <property type="entry name" value="Endo/exonu/phosph_ase_sf"/>
</dbReference>
<evidence type="ECO:0000256" key="2">
    <source>
        <dbReference type="SAM" id="Phobius"/>
    </source>
</evidence>
<dbReference type="GO" id="GO:0004519">
    <property type="term" value="F:endonuclease activity"/>
    <property type="evidence" value="ECO:0007669"/>
    <property type="project" value="UniProtKB-KW"/>
</dbReference>
<organism evidence="4 5">
    <name type="scientific">Pseudoclavibacter albus</name>
    <dbReference type="NCBI Taxonomy" id="272241"/>
    <lineage>
        <taxon>Bacteria</taxon>
        <taxon>Bacillati</taxon>
        <taxon>Actinomycetota</taxon>
        <taxon>Actinomycetes</taxon>
        <taxon>Micrococcales</taxon>
        <taxon>Microbacteriaceae</taxon>
        <taxon>Pseudoclavibacter</taxon>
    </lineage>
</organism>
<accession>A0ABT2HZ23</accession>
<sequence length="532" mass="55661">MSAEAKAQAADNAARGILLDDGASMKYTGAGSGIPTPYIDQDRPVTVGATATFTKPVILSYGFDKWRLQPTVPVSGSNPADEPATFSQVREAAPQFRGDDFTISTFNVLNYFTDLGVDNCTANQNYRDREGNPITANNCTPRGAWDQTNFQRQQDKIVKAINTMDADVVGLEEIEDSSDFGKDRDETLKALVAALNADAGSDKWGFAPSPAVVPTTGNDVIRPAFIFQKASVKLNGESEILDNAAFKNARASLAQSFTHIASGTSFNVIVNHFKSKGGSGTGDNENLDKVTGPEGAVGGWNGDRTRQAAATVAFANAFAAKSGTDATFLVGDFNAYSMESPVTTITDAGFADLGHSTSSTTGFTEYSYLFGGTLGSLDHVFASSAAQALVGGVDTWTINSYESVAYEYSRWNNNVEAFYSPDQFRASDHNPEVVKLVFPTPTPAPTMTAQPTPVPTAEPTPAPSSTATASPVASSNPTESLTASPDAAATDGKRSGNGGLAGTGAEGMISAAVAGLALLLGGLVARRRSAER</sequence>
<feature type="region of interest" description="Disordered" evidence="1">
    <location>
        <begin position="278"/>
        <end position="299"/>
    </location>
</feature>
<feature type="compositionally biased region" description="Low complexity" evidence="1">
    <location>
        <begin position="463"/>
        <end position="478"/>
    </location>
</feature>
<feature type="compositionally biased region" description="Pro residues" evidence="1">
    <location>
        <begin position="452"/>
        <end position="462"/>
    </location>
</feature>
<dbReference type="InterPro" id="IPR047971">
    <property type="entry name" value="ExeM-like"/>
</dbReference>
<feature type="domain" description="Endonuclease/exonuclease/phosphatase" evidence="3">
    <location>
        <begin position="151"/>
        <end position="429"/>
    </location>
</feature>
<keyword evidence="5" id="KW-1185">Reference proteome</keyword>
<dbReference type="Pfam" id="PF03372">
    <property type="entry name" value="Exo_endo_phos"/>
    <property type="match status" value="1"/>
</dbReference>
<protein>
    <submittedName>
        <fullName evidence="4">ExeM/NucH family extracellular endonuclease</fullName>
    </submittedName>
</protein>